<name>A0A0E2B6D4_9LEPT</name>
<reference evidence="1 2" key="1">
    <citation type="submission" date="2012-10" db="EMBL/GenBank/DDBJ databases">
        <authorList>
            <person name="Harkins D.M."/>
            <person name="Durkin A.S."/>
            <person name="Brinkac L.M."/>
            <person name="Selengut J.D."/>
            <person name="Sanka R."/>
            <person name="DePew J."/>
            <person name="Purushe J."/>
            <person name="Peacock S.J."/>
            <person name="Thaipadungpanit J."/>
            <person name="Wuthiekanun V.W."/>
            <person name="Day N.P."/>
            <person name="Vinetz J.M."/>
            <person name="Sutton G.G."/>
            <person name="Nelson W.C."/>
            <person name="Fouts D.E."/>
        </authorList>
    </citation>
    <scope>NUCLEOTIDE SEQUENCE [LARGE SCALE GENOMIC DNA]</scope>
    <source>
        <strain evidence="1 2">H1</strain>
    </source>
</reference>
<dbReference type="AlphaFoldDB" id="A0A0E2B6D4"/>
<protein>
    <submittedName>
        <fullName evidence="1">Uncharacterized protein</fullName>
    </submittedName>
</protein>
<dbReference type="EMBL" id="AHMY02000020">
    <property type="protein sequence ID" value="EKO16890.1"/>
    <property type="molecule type" value="Genomic_DNA"/>
</dbReference>
<sequence length="109" mass="12624">MYTKLQKIWKDAAENLNLEVEIPFSIILADNLKINVSVLLKNFGAKNGMLIITNYEDVEPYLEKIYEAGYGFSTLSEPSENEQYSRKDFIELLSDWGWTGDVNLKPEWL</sequence>
<evidence type="ECO:0000313" key="2">
    <source>
        <dbReference type="Proteomes" id="UP000006253"/>
    </source>
</evidence>
<organism evidence="1 2">
    <name type="scientific">Leptospira kirschneri str. H1</name>
    <dbReference type="NCBI Taxonomy" id="1049966"/>
    <lineage>
        <taxon>Bacteria</taxon>
        <taxon>Pseudomonadati</taxon>
        <taxon>Spirochaetota</taxon>
        <taxon>Spirochaetia</taxon>
        <taxon>Leptospirales</taxon>
        <taxon>Leptospiraceae</taxon>
        <taxon>Leptospira</taxon>
    </lineage>
</organism>
<dbReference type="Proteomes" id="UP000006253">
    <property type="component" value="Unassembled WGS sequence"/>
</dbReference>
<dbReference type="RefSeq" id="WP_000288221.1">
    <property type="nucleotide sequence ID" value="NZ_AHMY02000020.1"/>
</dbReference>
<accession>A0A0E2B6D4</accession>
<evidence type="ECO:0000313" key="1">
    <source>
        <dbReference type="EMBL" id="EKO16890.1"/>
    </source>
</evidence>
<comment type="caution">
    <text evidence="1">The sequence shown here is derived from an EMBL/GenBank/DDBJ whole genome shotgun (WGS) entry which is preliminary data.</text>
</comment>
<gene>
    <name evidence="1" type="ORF">LEP1GSC081_1303</name>
</gene>
<proteinExistence type="predicted"/>